<dbReference type="PANTHER" id="PTHR43415:SF3">
    <property type="entry name" value="GNAT-FAMILY ACETYLTRANSFERASE"/>
    <property type="match status" value="1"/>
</dbReference>
<organism evidence="2 3">
    <name type="scientific">Candidatus Roizmanbacteria bacterium CG22_combo_CG10-13_8_21_14_all_34_12</name>
    <dbReference type="NCBI Taxonomy" id="1974860"/>
    <lineage>
        <taxon>Bacteria</taxon>
        <taxon>Candidatus Roizmaniibacteriota</taxon>
    </lineage>
</organism>
<evidence type="ECO:0000313" key="3">
    <source>
        <dbReference type="Proteomes" id="UP000229699"/>
    </source>
</evidence>
<name>A0A2H0C0V1_9BACT</name>
<dbReference type="AlphaFoldDB" id="A0A2H0C0V1"/>
<dbReference type="SUPFAM" id="SSF55729">
    <property type="entry name" value="Acyl-CoA N-acyltransferases (Nat)"/>
    <property type="match status" value="1"/>
</dbReference>
<accession>A0A2H0C0V1</accession>
<dbReference type="PANTHER" id="PTHR43415">
    <property type="entry name" value="SPERMIDINE N(1)-ACETYLTRANSFERASE"/>
    <property type="match status" value="1"/>
</dbReference>
<protein>
    <submittedName>
        <fullName evidence="2">GNAT family N-acetyltransferase</fullName>
    </submittedName>
</protein>
<keyword evidence="2" id="KW-0808">Transferase</keyword>
<dbReference type="Pfam" id="PF00583">
    <property type="entry name" value="Acetyltransf_1"/>
    <property type="match status" value="1"/>
</dbReference>
<proteinExistence type="predicted"/>
<dbReference type="PROSITE" id="PS51186">
    <property type="entry name" value="GNAT"/>
    <property type="match status" value="1"/>
</dbReference>
<dbReference type="EMBL" id="PCTC01000044">
    <property type="protein sequence ID" value="PIP63514.1"/>
    <property type="molecule type" value="Genomic_DNA"/>
</dbReference>
<sequence length="166" mass="19371">MKKILEKSKRIILRFTENKDIDFVIKTESNPHNAPFIVPWTKQQHKDAFLNKDILHLIVDDKLTNKSVGYVILAGLKNPNHSIEFMRIVITKKKKGYGQETIGLIKKIAFEKFKAHRLWLDVKVKNHIAQRLYESQGFIKEGVLRECLLSNNKYDSLVIMSLLKNK</sequence>
<dbReference type="InterPro" id="IPR016181">
    <property type="entry name" value="Acyl_CoA_acyltransferase"/>
</dbReference>
<dbReference type="Gene3D" id="3.40.630.30">
    <property type="match status" value="1"/>
</dbReference>
<dbReference type="Proteomes" id="UP000229699">
    <property type="component" value="Unassembled WGS sequence"/>
</dbReference>
<evidence type="ECO:0000259" key="1">
    <source>
        <dbReference type="PROSITE" id="PS51186"/>
    </source>
</evidence>
<dbReference type="InterPro" id="IPR000182">
    <property type="entry name" value="GNAT_dom"/>
</dbReference>
<dbReference type="GO" id="GO:0016747">
    <property type="term" value="F:acyltransferase activity, transferring groups other than amino-acyl groups"/>
    <property type="evidence" value="ECO:0007669"/>
    <property type="project" value="InterPro"/>
</dbReference>
<comment type="caution">
    <text evidence="2">The sequence shown here is derived from an EMBL/GenBank/DDBJ whole genome shotgun (WGS) entry which is preliminary data.</text>
</comment>
<reference evidence="2 3" key="1">
    <citation type="submission" date="2017-09" db="EMBL/GenBank/DDBJ databases">
        <title>Depth-based differentiation of microbial function through sediment-hosted aquifers and enrichment of novel symbionts in the deep terrestrial subsurface.</title>
        <authorList>
            <person name="Probst A.J."/>
            <person name="Ladd B."/>
            <person name="Jarett J.K."/>
            <person name="Geller-Mcgrath D.E."/>
            <person name="Sieber C.M."/>
            <person name="Emerson J.B."/>
            <person name="Anantharaman K."/>
            <person name="Thomas B.C."/>
            <person name="Malmstrom R."/>
            <person name="Stieglmeier M."/>
            <person name="Klingl A."/>
            <person name="Woyke T."/>
            <person name="Ryan C.M."/>
            <person name="Banfield J.F."/>
        </authorList>
    </citation>
    <scope>NUCLEOTIDE SEQUENCE [LARGE SCALE GENOMIC DNA]</scope>
    <source>
        <strain evidence="2">CG22_combo_CG10-13_8_21_14_all_34_12</strain>
    </source>
</reference>
<gene>
    <name evidence="2" type="ORF">COW97_02155</name>
</gene>
<evidence type="ECO:0000313" key="2">
    <source>
        <dbReference type="EMBL" id="PIP63514.1"/>
    </source>
</evidence>
<feature type="domain" description="N-acetyltransferase" evidence="1">
    <location>
        <begin position="10"/>
        <end position="165"/>
    </location>
</feature>